<comment type="subcellular location">
    <subcellularLocation>
        <location evidence="1">Golgi apparatus membrane</location>
        <topology evidence="1">Single-pass type II membrane protein</topology>
    </subcellularLocation>
</comment>
<evidence type="ECO:0000256" key="3">
    <source>
        <dbReference type="ARBA" id="ARBA00022679"/>
    </source>
</evidence>
<dbReference type="GO" id="GO:0016758">
    <property type="term" value="F:hexosyltransferase activity"/>
    <property type="evidence" value="ECO:0007669"/>
    <property type="project" value="TreeGrafter"/>
</dbReference>
<keyword evidence="3" id="KW-0808">Transferase</keyword>
<evidence type="ECO:0000256" key="4">
    <source>
        <dbReference type="ARBA" id="ARBA00023034"/>
    </source>
</evidence>
<dbReference type="GO" id="GO:0006688">
    <property type="term" value="P:glycosphingolipid biosynthetic process"/>
    <property type="evidence" value="ECO:0007669"/>
    <property type="project" value="TreeGrafter"/>
</dbReference>
<keyword evidence="2" id="KW-0328">Glycosyltransferase</keyword>
<dbReference type="Gene3D" id="3.90.550.20">
    <property type="match status" value="1"/>
</dbReference>
<name>A0A081MZI4_9GAMM</name>
<feature type="domain" description="Alpha 1,4-glycosyltransferase" evidence="6">
    <location>
        <begin position="195"/>
        <end position="243"/>
    </location>
</feature>
<dbReference type="eggNOG" id="COG3774">
    <property type="taxonomic scope" value="Bacteria"/>
</dbReference>
<dbReference type="InterPro" id="IPR007577">
    <property type="entry name" value="GlycoTrfase_DXD_sugar-bd_CS"/>
</dbReference>
<accession>A0A081MZI4</accession>
<dbReference type="SUPFAM" id="SSF53448">
    <property type="entry name" value="Nucleotide-diphospho-sugar transferases"/>
    <property type="match status" value="1"/>
</dbReference>
<organism evidence="7 8">
    <name type="scientific">Endozoicomonas montiporae</name>
    <dbReference type="NCBI Taxonomy" id="1027273"/>
    <lineage>
        <taxon>Bacteria</taxon>
        <taxon>Pseudomonadati</taxon>
        <taxon>Pseudomonadota</taxon>
        <taxon>Gammaproteobacteria</taxon>
        <taxon>Oceanospirillales</taxon>
        <taxon>Endozoicomonadaceae</taxon>
        <taxon>Endozoicomonas</taxon>
    </lineage>
</organism>
<dbReference type="PANTHER" id="PTHR12042:SF21">
    <property type="entry name" value="ALPHA1,4-GALACTOSYLTRANSFERASE 1-RELATED"/>
    <property type="match status" value="1"/>
</dbReference>
<dbReference type="PANTHER" id="PTHR12042">
    <property type="entry name" value="LACTOSYLCERAMIDE 4-ALPHA-GALACTOSYLTRANSFERASE ALPHA- 1,4-GALACTOSYLTRANSFERASE"/>
    <property type="match status" value="1"/>
</dbReference>
<proteinExistence type="predicted"/>
<evidence type="ECO:0000313" key="7">
    <source>
        <dbReference type="EMBL" id="KEQ11607.1"/>
    </source>
</evidence>
<dbReference type="Proteomes" id="UP000028006">
    <property type="component" value="Unassembled WGS sequence"/>
</dbReference>
<evidence type="ECO:0000259" key="6">
    <source>
        <dbReference type="Pfam" id="PF04572"/>
    </source>
</evidence>
<evidence type="ECO:0000313" key="8">
    <source>
        <dbReference type="Proteomes" id="UP000028006"/>
    </source>
</evidence>
<keyword evidence="5" id="KW-0472">Membrane</keyword>
<evidence type="ECO:0000256" key="2">
    <source>
        <dbReference type="ARBA" id="ARBA00022676"/>
    </source>
</evidence>
<dbReference type="EMBL" id="JOKG01000006">
    <property type="protein sequence ID" value="KEQ11607.1"/>
    <property type="molecule type" value="Genomic_DNA"/>
</dbReference>
<gene>
    <name evidence="7" type="ORF">GZ77_24090</name>
</gene>
<dbReference type="InterPro" id="IPR051981">
    <property type="entry name" value="Glycosyltransf_32"/>
</dbReference>
<keyword evidence="4" id="KW-0333">Golgi apparatus</keyword>
<keyword evidence="8" id="KW-1185">Reference proteome</keyword>
<dbReference type="Pfam" id="PF04488">
    <property type="entry name" value="Gly_transf_sug"/>
    <property type="match status" value="1"/>
</dbReference>
<dbReference type="Pfam" id="PF04572">
    <property type="entry name" value="Gb3_synth"/>
    <property type="match status" value="1"/>
</dbReference>
<dbReference type="AlphaFoldDB" id="A0A081MZI4"/>
<dbReference type="InterPro" id="IPR029044">
    <property type="entry name" value="Nucleotide-diphossugar_trans"/>
</dbReference>
<dbReference type="GO" id="GO:0016020">
    <property type="term" value="C:membrane"/>
    <property type="evidence" value="ECO:0007669"/>
    <property type="project" value="GOC"/>
</dbReference>
<evidence type="ECO:0000256" key="5">
    <source>
        <dbReference type="ARBA" id="ARBA00023136"/>
    </source>
</evidence>
<evidence type="ECO:0000256" key="1">
    <source>
        <dbReference type="ARBA" id="ARBA00004323"/>
    </source>
</evidence>
<sequence length="266" mass="31194">MKKDIIQSLWIGPELSTMEQLCINSFLKNGHEFHLYVYDNVKNIPEGTTVCDANEIIHESNIFTYCKGSYAGFSDWFRHAVVYAKGGFWVDMDVICLKPFDFEDEEIILAAEAYNSINSAVMKFPKGHPFSAYMIEICKNPNMVLPYDTKSDKRRKLIRKTLYKNDPSKIEWGETGGPLGFTRAIKHHQLLDHLKPFTYFYPIPHHNWNAIFDETFKDNRDFFNGSYAVHLWNEMMRKKSLKSQDFDKNSTFPESSFIEYLKNKYL</sequence>
<dbReference type="InterPro" id="IPR007652">
    <property type="entry name" value="A1-4-GlycosylTfrase_dom"/>
</dbReference>
<comment type="caution">
    <text evidence="7">The sequence shown here is derived from an EMBL/GenBank/DDBJ whole genome shotgun (WGS) entry which is preliminary data.</text>
</comment>
<reference evidence="7 8" key="1">
    <citation type="submission" date="2014-06" db="EMBL/GenBank/DDBJ databases">
        <title>Whole Genome Sequences of Three Symbiotic Endozoicomonas Bacteria.</title>
        <authorList>
            <person name="Neave M.J."/>
            <person name="Apprill A."/>
            <person name="Voolstra C.R."/>
        </authorList>
    </citation>
    <scope>NUCLEOTIDE SEQUENCE [LARGE SCALE GENOMIC DNA]</scope>
    <source>
        <strain evidence="7 8">LMG 24815</strain>
    </source>
</reference>
<protein>
    <recommendedName>
        <fullName evidence="6">Alpha 1,4-glycosyltransferase domain-containing protein</fullName>
    </recommendedName>
</protein>